<dbReference type="GeneID" id="140005640"/>
<organism evidence="1 2">
    <name type="scientific">Coffea arabica</name>
    <name type="common">Arabian coffee</name>
    <dbReference type="NCBI Taxonomy" id="13443"/>
    <lineage>
        <taxon>Eukaryota</taxon>
        <taxon>Viridiplantae</taxon>
        <taxon>Streptophyta</taxon>
        <taxon>Embryophyta</taxon>
        <taxon>Tracheophyta</taxon>
        <taxon>Spermatophyta</taxon>
        <taxon>Magnoliopsida</taxon>
        <taxon>eudicotyledons</taxon>
        <taxon>Gunneridae</taxon>
        <taxon>Pentapetalae</taxon>
        <taxon>asterids</taxon>
        <taxon>lamiids</taxon>
        <taxon>Gentianales</taxon>
        <taxon>Rubiaceae</taxon>
        <taxon>Ixoroideae</taxon>
        <taxon>Gardenieae complex</taxon>
        <taxon>Bertiereae - Coffeeae clade</taxon>
        <taxon>Coffeeae</taxon>
        <taxon>Coffea</taxon>
    </lineage>
</organism>
<name>A0ABM4U651_COFAR</name>
<dbReference type="RefSeq" id="XP_071902761.1">
    <property type="nucleotide sequence ID" value="XM_072046660.1"/>
</dbReference>
<proteinExistence type="predicted"/>
<evidence type="ECO:0000313" key="1">
    <source>
        <dbReference type="Proteomes" id="UP001652660"/>
    </source>
</evidence>
<protein>
    <recommendedName>
        <fullName evidence="3">Reverse transcriptase</fullName>
    </recommendedName>
</protein>
<keyword evidence="1" id="KW-1185">Reference proteome</keyword>
<evidence type="ECO:0000313" key="2">
    <source>
        <dbReference type="RefSeq" id="XP_071902761.1"/>
    </source>
</evidence>
<gene>
    <name evidence="2" type="primary">LOC140005640</name>
</gene>
<sequence>MKLKAVKQALRRWNKEVVGNVFDRIREDEEKVMTVECSLGERPTEEGQHQFIQVKQRRARTYMHRMKDRNGVWIDESAKIEEMTIEYFADILLQSGQVQVDHSLLGVIPSVISEQDNMELQQFPTEEEVKIVVFQMNGDSNLGPDGFKGSFFTSCWDIVKGDVYRAVCDFFTGAELS</sequence>
<dbReference type="Proteomes" id="UP001652660">
    <property type="component" value="Chromosome 4e"/>
</dbReference>
<accession>A0ABM4U651</accession>
<reference evidence="2" key="1">
    <citation type="submission" date="2025-08" db="UniProtKB">
        <authorList>
            <consortium name="RefSeq"/>
        </authorList>
    </citation>
    <scope>IDENTIFICATION</scope>
    <source>
        <tissue evidence="2">Leaves</tissue>
    </source>
</reference>
<evidence type="ECO:0008006" key="3">
    <source>
        <dbReference type="Google" id="ProtNLM"/>
    </source>
</evidence>